<name>A0A7V7V3I9_9BACI</name>
<reference evidence="2 3" key="1">
    <citation type="submission" date="2019-10" db="EMBL/GenBank/DDBJ databases">
        <title>Bacillus from the desert of Cuatro Cinegas, Coahuila.</title>
        <authorList>
            <person name="Olmedo-Alvarez G."/>
            <person name="Saldana S."/>
            <person name="Barcelo D."/>
        </authorList>
    </citation>
    <scope>NUCLEOTIDE SEQUENCE [LARGE SCALE GENOMIC DNA]</scope>
    <source>
        <strain evidence="2 3">CH155b_5T</strain>
    </source>
</reference>
<protein>
    <submittedName>
        <fullName evidence="2">Helix-turn-helix transcriptional regulator</fullName>
    </submittedName>
</protein>
<comment type="caution">
    <text evidence="2">The sequence shown here is derived from an EMBL/GenBank/DDBJ whole genome shotgun (WGS) entry which is preliminary data.</text>
</comment>
<dbReference type="SMART" id="SM00530">
    <property type="entry name" value="HTH_XRE"/>
    <property type="match status" value="1"/>
</dbReference>
<evidence type="ECO:0000313" key="2">
    <source>
        <dbReference type="EMBL" id="KAB2441399.1"/>
    </source>
</evidence>
<organism evidence="2 3">
    <name type="scientific">Bacillus luti</name>
    <dbReference type="NCBI Taxonomy" id="2026191"/>
    <lineage>
        <taxon>Bacteria</taxon>
        <taxon>Bacillati</taxon>
        <taxon>Bacillota</taxon>
        <taxon>Bacilli</taxon>
        <taxon>Bacillales</taxon>
        <taxon>Bacillaceae</taxon>
        <taxon>Bacillus</taxon>
        <taxon>Bacillus cereus group</taxon>
    </lineage>
</organism>
<sequence>MNTLGTVISEYRLKNKLSQRDFALLCDVSHSYINKLEKGIDPRSGKPVEPTLFMVEKIAKAMKKSKNELLEEIGYLEPKKGTSVSLSSKEERDIARDLEKTLEELDNSEEALMFDGEPIDEHTKEMIRISLENSMRMAKQLAKQKFTPNKYKKD</sequence>
<dbReference type="Proteomes" id="UP000470409">
    <property type="component" value="Unassembled WGS sequence"/>
</dbReference>
<dbReference type="InterPro" id="IPR001387">
    <property type="entry name" value="Cro/C1-type_HTH"/>
</dbReference>
<dbReference type="Pfam" id="PF01381">
    <property type="entry name" value="HTH_3"/>
    <property type="match status" value="1"/>
</dbReference>
<proteinExistence type="predicted"/>
<evidence type="ECO:0000313" key="3">
    <source>
        <dbReference type="Proteomes" id="UP000470409"/>
    </source>
</evidence>
<feature type="domain" description="HTH cro/C1-type" evidence="1">
    <location>
        <begin position="8"/>
        <end position="69"/>
    </location>
</feature>
<dbReference type="SUPFAM" id="SSF47413">
    <property type="entry name" value="lambda repressor-like DNA-binding domains"/>
    <property type="match status" value="1"/>
</dbReference>
<evidence type="ECO:0000259" key="1">
    <source>
        <dbReference type="PROSITE" id="PS50943"/>
    </source>
</evidence>
<dbReference type="InterPro" id="IPR010982">
    <property type="entry name" value="Lambda_DNA-bd_dom_sf"/>
</dbReference>
<dbReference type="PROSITE" id="PS50943">
    <property type="entry name" value="HTH_CROC1"/>
    <property type="match status" value="1"/>
</dbReference>
<dbReference type="Gene3D" id="1.10.260.40">
    <property type="entry name" value="lambda repressor-like DNA-binding domains"/>
    <property type="match status" value="1"/>
</dbReference>
<dbReference type="CDD" id="cd00093">
    <property type="entry name" value="HTH_XRE"/>
    <property type="match status" value="1"/>
</dbReference>
<gene>
    <name evidence="2" type="ORF">F8163_21830</name>
</gene>
<dbReference type="EMBL" id="WBPG01000026">
    <property type="protein sequence ID" value="KAB2441399.1"/>
    <property type="molecule type" value="Genomic_DNA"/>
</dbReference>
<dbReference type="RefSeq" id="WP_151627433.1">
    <property type="nucleotide sequence ID" value="NZ_WBPG01000026.1"/>
</dbReference>
<accession>A0A7V7V3I9</accession>
<dbReference type="GO" id="GO:0003677">
    <property type="term" value="F:DNA binding"/>
    <property type="evidence" value="ECO:0007669"/>
    <property type="project" value="InterPro"/>
</dbReference>
<dbReference type="AlphaFoldDB" id="A0A7V7V3I9"/>